<comment type="similarity">
    <text evidence="2">Belongs to the histidine acid phosphatase family.</text>
</comment>
<dbReference type="PROSITE" id="PS00616">
    <property type="entry name" value="HIS_ACID_PHOSPHAT_1"/>
    <property type="match status" value="1"/>
</dbReference>
<evidence type="ECO:0000256" key="1">
    <source>
        <dbReference type="ARBA" id="ARBA00000032"/>
    </source>
</evidence>
<dbReference type="PANTHER" id="PTHR11567">
    <property type="entry name" value="ACID PHOSPHATASE-RELATED"/>
    <property type="match status" value="1"/>
</dbReference>
<evidence type="ECO:0000313" key="5">
    <source>
        <dbReference type="Proteomes" id="UP000835052"/>
    </source>
</evidence>
<gene>
    <name evidence="4" type="ORF">CAUJ_LOCUS7709</name>
</gene>
<feature type="signal peptide" evidence="3">
    <location>
        <begin position="1"/>
        <end position="19"/>
    </location>
</feature>
<dbReference type="Gene3D" id="3.40.50.1240">
    <property type="entry name" value="Phosphoglycerate mutase-like"/>
    <property type="match status" value="1"/>
</dbReference>
<dbReference type="Proteomes" id="UP000835052">
    <property type="component" value="Unassembled WGS sequence"/>
</dbReference>
<proteinExistence type="inferred from homology"/>
<dbReference type="OrthoDB" id="258392at2759"/>
<dbReference type="GO" id="GO:0003993">
    <property type="term" value="F:acid phosphatase activity"/>
    <property type="evidence" value="ECO:0007669"/>
    <property type="project" value="UniProtKB-EC"/>
</dbReference>
<comment type="caution">
    <text evidence="4">The sequence shown here is derived from an EMBL/GenBank/DDBJ whole genome shotgun (WGS) entry which is preliminary data.</text>
</comment>
<dbReference type="InterPro" id="IPR050645">
    <property type="entry name" value="Histidine_acid_phosphatase"/>
</dbReference>
<evidence type="ECO:0000256" key="2">
    <source>
        <dbReference type="ARBA" id="ARBA00005375"/>
    </source>
</evidence>
<name>A0A8S1HES1_9PELO</name>
<dbReference type="InterPro" id="IPR000560">
    <property type="entry name" value="His_Pase_clade-2"/>
</dbReference>
<dbReference type="SUPFAM" id="SSF53254">
    <property type="entry name" value="Phosphoglycerate mutase-like"/>
    <property type="match status" value="1"/>
</dbReference>
<dbReference type="EMBL" id="CAJGYM010000023">
    <property type="protein sequence ID" value="CAD6191790.1"/>
    <property type="molecule type" value="Genomic_DNA"/>
</dbReference>
<evidence type="ECO:0000256" key="3">
    <source>
        <dbReference type="SAM" id="SignalP"/>
    </source>
</evidence>
<dbReference type="AlphaFoldDB" id="A0A8S1HES1"/>
<keyword evidence="5" id="KW-1185">Reference proteome</keyword>
<feature type="chain" id="PRO_5035944833" evidence="3">
    <location>
        <begin position="20"/>
        <end position="185"/>
    </location>
</feature>
<organism evidence="4 5">
    <name type="scientific">Caenorhabditis auriculariae</name>
    <dbReference type="NCBI Taxonomy" id="2777116"/>
    <lineage>
        <taxon>Eukaryota</taxon>
        <taxon>Metazoa</taxon>
        <taxon>Ecdysozoa</taxon>
        <taxon>Nematoda</taxon>
        <taxon>Chromadorea</taxon>
        <taxon>Rhabditida</taxon>
        <taxon>Rhabditina</taxon>
        <taxon>Rhabditomorpha</taxon>
        <taxon>Rhabditoidea</taxon>
        <taxon>Rhabditidae</taxon>
        <taxon>Peloderinae</taxon>
        <taxon>Caenorhabditis</taxon>
    </lineage>
</organism>
<dbReference type="Pfam" id="PF00328">
    <property type="entry name" value="His_Phos_2"/>
    <property type="match status" value="1"/>
</dbReference>
<sequence>MSFSSVLVLFCFWLPVINAYSEGTKQLLFVQALWRHGDRSPTKTWKTDGFQESSWTFGGGGWGQLSPKGMTQHFKLGKLLRSRYIESMKFLPPVYDSKKIYIRSTDVNRTIISAMSNMLGMYGQDNYGATAGKDYPDIDGWPRGFIPIATHTVDDDTDHVRIEPKTCFPQHKSPIHYTKLQNEKR</sequence>
<dbReference type="InterPro" id="IPR033379">
    <property type="entry name" value="Acid_Pase_AS"/>
</dbReference>
<comment type="catalytic activity">
    <reaction evidence="1">
        <text>a phosphate monoester + H2O = an alcohol + phosphate</text>
        <dbReference type="Rhea" id="RHEA:15017"/>
        <dbReference type="ChEBI" id="CHEBI:15377"/>
        <dbReference type="ChEBI" id="CHEBI:30879"/>
        <dbReference type="ChEBI" id="CHEBI:43474"/>
        <dbReference type="ChEBI" id="CHEBI:67140"/>
        <dbReference type="EC" id="3.1.3.2"/>
    </reaction>
</comment>
<protein>
    <submittedName>
        <fullName evidence="4">Uncharacterized protein</fullName>
    </submittedName>
</protein>
<reference evidence="4" key="1">
    <citation type="submission" date="2020-10" db="EMBL/GenBank/DDBJ databases">
        <authorList>
            <person name="Kikuchi T."/>
        </authorList>
    </citation>
    <scope>NUCLEOTIDE SEQUENCE</scope>
    <source>
        <strain evidence="4">NKZ352</strain>
    </source>
</reference>
<dbReference type="InterPro" id="IPR029033">
    <property type="entry name" value="His_PPase_superfam"/>
</dbReference>
<evidence type="ECO:0000313" key="4">
    <source>
        <dbReference type="EMBL" id="CAD6191790.1"/>
    </source>
</evidence>
<dbReference type="CDD" id="cd07061">
    <property type="entry name" value="HP_HAP_like"/>
    <property type="match status" value="1"/>
</dbReference>
<dbReference type="PANTHER" id="PTHR11567:SF209">
    <property type="entry name" value="INTESTINAL ACID PHOSPHATASE"/>
    <property type="match status" value="1"/>
</dbReference>
<accession>A0A8S1HES1</accession>
<keyword evidence="3" id="KW-0732">Signal</keyword>